<sequence length="99" mass="10446">MRDGEMTDRLTADIDRLDRLGAVVRFDLGADGQLIVDARTAPARLGDDDLDADCTISLSANNLGKLLAGTLDPMLAFAMGRIRVSGSKGVAMKLVAALE</sequence>
<dbReference type="PhylomeDB" id="Q2RUS9"/>
<gene>
    <name evidence="2" type="ordered locus">Rru_A1315</name>
</gene>
<dbReference type="PATRIC" id="fig|269796.9.peg.1381"/>
<dbReference type="EnsemblBacteria" id="ABC22116">
    <property type="protein sequence ID" value="ABC22116"/>
    <property type="gene ID" value="Rru_A1315"/>
</dbReference>
<keyword evidence="3" id="KW-1185">Reference proteome</keyword>
<dbReference type="STRING" id="269796.Rru_A1315"/>
<name>Q2RUS9_RHORT</name>
<protein>
    <submittedName>
        <fullName evidence="2">Sterol-binding</fullName>
    </submittedName>
</protein>
<proteinExistence type="predicted"/>
<dbReference type="RefSeq" id="WP_011389070.1">
    <property type="nucleotide sequence ID" value="NC_007643.1"/>
</dbReference>
<dbReference type="HOGENOM" id="CLU_105945_2_0_5"/>
<dbReference type="InterPro" id="IPR036527">
    <property type="entry name" value="SCP2_sterol-bd_dom_sf"/>
</dbReference>
<dbReference type="InterPro" id="IPR003033">
    <property type="entry name" value="SCP2_sterol-bd_dom"/>
</dbReference>
<evidence type="ECO:0000259" key="1">
    <source>
        <dbReference type="Pfam" id="PF02036"/>
    </source>
</evidence>
<dbReference type="SUPFAM" id="SSF55718">
    <property type="entry name" value="SCP-like"/>
    <property type="match status" value="1"/>
</dbReference>
<dbReference type="eggNOG" id="COG3255">
    <property type="taxonomic scope" value="Bacteria"/>
</dbReference>
<reference evidence="2 3" key="1">
    <citation type="journal article" date="2011" name="Stand. Genomic Sci.">
        <title>Complete genome sequence of Rhodospirillum rubrum type strain (S1).</title>
        <authorList>
            <person name="Munk A.C."/>
            <person name="Copeland A."/>
            <person name="Lucas S."/>
            <person name="Lapidus A."/>
            <person name="Del Rio T.G."/>
            <person name="Barry K."/>
            <person name="Detter J.C."/>
            <person name="Hammon N."/>
            <person name="Israni S."/>
            <person name="Pitluck S."/>
            <person name="Brettin T."/>
            <person name="Bruce D."/>
            <person name="Han C."/>
            <person name="Tapia R."/>
            <person name="Gilna P."/>
            <person name="Schmutz J."/>
            <person name="Larimer F."/>
            <person name="Land M."/>
            <person name="Kyrpides N.C."/>
            <person name="Mavromatis K."/>
            <person name="Richardson P."/>
            <person name="Rohde M."/>
            <person name="Goker M."/>
            <person name="Klenk H.P."/>
            <person name="Zhang Y."/>
            <person name="Roberts G.P."/>
            <person name="Reslewic S."/>
            <person name="Schwartz D.C."/>
        </authorList>
    </citation>
    <scope>NUCLEOTIDE SEQUENCE [LARGE SCALE GENOMIC DNA]</scope>
    <source>
        <strain evidence="3">ATCC 11170 / ATH 1.1.1 / DSM 467 / LMG 4362 / NCIMB 8255 / S1</strain>
    </source>
</reference>
<evidence type="ECO:0000313" key="3">
    <source>
        <dbReference type="Proteomes" id="UP000001929"/>
    </source>
</evidence>
<dbReference type="Gene3D" id="3.30.1050.10">
    <property type="entry name" value="SCP2 sterol-binding domain"/>
    <property type="match status" value="1"/>
</dbReference>
<evidence type="ECO:0000313" key="2">
    <source>
        <dbReference type="EMBL" id="ABC22116.1"/>
    </source>
</evidence>
<dbReference type="Pfam" id="PF02036">
    <property type="entry name" value="SCP2"/>
    <property type="match status" value="1"/>
</dbReference>
<organism evidence="2 3">
    <name type="scientific">Rhodospirillum rubrum (strain ATCC 11170 / ATH 1.1.1 / DSM 467 / LMG 4362 / NCIMB 8255 / S1)</name>
    <dbReference type="NCBI Taxonomy" id="269796"/>
    <lineage>
        <taxon>Bacteria</taxon>
        <taxon>Pseudomonadati</taxon>
        <taxon>Pseudomonadota</taxon>
        <taxon>Alphaproteobacteria</taxon>
        <taxon>Rhodospirillales</taxon>
        <taxon>Rhodospirillaceae</taxon>
        <taxon>Rhodospirillum</taxon>
    </lineage>
</organism>
<dbReference type="EMBL" id="CP000230">
    <property type="protein sequence ID" value="ABC22116.1"/>
    <property type="molecule type" value="Genomic_DNA"/>
</dbReference>
<dbReference type="Proteomes" id="UP000001929">
    <property type="component" value="Chromosome"/>
</dbReference>
<accession>Q2RUS9</accession>
<dbReference type="KEGG" id="rru:Rru_A1315"/>
<dbReference type="AlphaFoldDB" id="Q2RUS9"/>
<feature type="domain" description="SCP2" evidence="1">
    <location>
        <begin position="14"/>
        <end position="98"/>
    </location>
</feature>